<sequence length="78" mass="8674">LSASSTKGYRMVRATRGVQEGTWYYEIVVEQLGPTGHTRLGWSTQKGDVQAPVGFDSNSYGYRDLDGSKTHVAVRETY</sequence>
<dbReference type="GO" id="GO:0048188">
    <property type="term" value="C:Set1C/COMPASS complex"/>
    <property type="evidence" value="ECO:0007669"/>
    <property type="project" value="InterPro"/>
</dbReference>
<feature type="non-terminal residue" evidence="2">
    <location>
        <position position="1"/>
    </location>
</feature>
<protein>
    <recommendedName>
        <fullName evidence="1">B30.2/SPRY domain-containing protein</fullName>
    </recommendedName>
</protein>
<dbReference type="GO" id="GO:0000976">
    <property type="term" value="F:transcription cis-regulatory region binding"/>
    <property type="evidence" value="ECO:0007669"/>
    <property type="project" value="TreeGrafter"/>
</dbReference>
<evidence type="ECO:0000313" key="3">
    <source>
        <dbReference type="Proteomes" id="UP000886520"/>
    </source>
</evidence>
<dbReference type="EMBL" id="JABFUD020000008">
    <property type="protein sequence ID" value="KAI5076238.1"/>
    <property type="molecule type" value="Genomic_DNA"/>
</dbReference>
<dbReference type="PANTHER" id="PTHR10598">
    <property type="entry name" value="SET1/ASH2 HISTONE METHYLTRANSFERASE COMPLEX SUBUNIT ASH2"/>
    <property type="match status" value="1"/>
</dbReference>
<dbReference type="AlphaFoldDB" id="A0A9D4ZHX4"/>
<evidence type="ECO:0000259" key="1">
    <source>
        <dbReference type="PROSITE" id="PS50188"/>
    </source>
</evidence>
<dbReference type="PROSITE" id="PS50188">
    <property type="entry name" value="B302_SPRY"/>
    <property type="match status" value="1"/>
</dbReference>
<dbReference type="InterPro" id="IPR043136">
    <property type="entry name" value="B30.2/SPRY_sf"/>
</dbReference>
<gene>
    <name evidence="2" type="ORF">GOP47_0008303</name>
</gene>
<dbReference type="InterPro" id="IPR013320">
    <property type="entry name" value="ConA-like_dom_sf"/>
</dbReference>
<dbReference type="PANTHER" id="PTHR10598:SF0">
    <property type="entry name" value="SET1_ASH2 HISTONE METHYLTRANSFERASE COMPLEX SUBUNIT ASH2"/>
    <property type="match status" value="1"/>
</dbReference>
<dbReference type="OrthoDB" id="10266026at2759"/>
<dbReference type="Gene3D" id="2.60.120.920">
    <property type="match status" value="1"/>
</dbReference>
<organism evidence="2 3">
    <name type="scientific">Adiantum capillus-veneris</name>
    <name type="common">Maidenhair fern</name>
    <dbReference type="NCBI Taxonomy" id="13818"/>
    <lineage>
        <taxon>Eukaryota</taxon>
        <taxon>Viridiplantae</taxon>
        <taxon>Streptophyta</taxon>
        <taxon>Embryophyta</taxon>
        <taxon>Tracheophyta</taxon>
        <taxon>Polypodiopsida</taxon>
        <taxon>Polypodiidae</taxon>
        <taxon>Polypodiales</taxon>
        <taxon>Pteridineae</taxon>
        <taxon>Pteridaceae</taxon>
        <taxon>Vittarioideae</taxon>
        <taxon>Adiantum</taxon>
    </lineage>
</organism>
<dbReference type="SUPFAM" id="SSF49899">
    <property type="entry name" value="Concanavalin A-like lectins/glucanases"/>
    <property type="match status" value="1"/>
</dbReference>
<evidence type="ECO:0000313" key="2">
    <source>
        <dbReference type="EMBL" id="KAI5076238.1"/>
    </source>
</evidence>
<feature type="non-terminal residue" evidence="2">
    <location>
        <position position="78"/>
    </location>
</feature>
<reference evidence="2" key="1">
    <citation type="submission" date="2021-01" db="EMBL/GenBank/DDBJ databases">
        <title>Adiantum capillus-veneris genome.</title>
        <authorList>
            <person name="Fang Y."/>
            <person name="Liao Q."/>
        </authorList>
    </citation>
    <scope>NUCLEOTIDE SEQUENCE</scope>
    <source>
        <strain evidence="2">H3</strain>
        <tissue evidence="2">Leaf</tissue>
    </source>
</reference>
<accession>A0A9D4ZHX4</accession>
<proteinExistence type="predicted"/>
<dbReference type="Proteomes" id="UP000886520">
    <property type="component" value="Chromosome 8"/>
</dbReference>
<dbReference type="InterPro" id="IPR037353">
    <property type="entry name" value="ASH2"/>
</dbReference>
<dbReference type="CDD" id="cd12872">
    <property type="entry name" value="SPRY_Ash2"/>
    <property type="match status" value="1"/>
</dbReference>
<keyword evidence="3" id="KW-1185">Reference proteome</keyword>
<comment type="caution">
    <text evidence="2">The sequence shown here is derived from an EMBL/GenBank/DDBJ whole genome shotgun (WGS) entry which is preliminary data.</text>
</comment>
<dbReference type="InterPro" id="IPR001870">
    <property type="entry name" value="B30.2/SPRY"/>
</dbReference>
<feature type="domain" description="B30.2/SPRY" evidence="1">
    <location>
        <begin position="1"/>
        <end position="78"/>
    </location>
</feature>
<name>A0A9D4ZHX4_ADICA</name>